<comment type="caution">
    <text evidence="1">The sequence shown here is derived from an EMBL/GenBank/DDBJ whole genome shotgun (WGS) entry which is preliminary data.</text>
</comment>
<gene>
    <name evidence="1" type="ORF">WMY93_018522</name>
</gene>
<evidence type="ECO:0000313" key="1">
    <source>
        <dbReference type="EMBL" id="KAK7901753.1"/>
    </source>
</evidence>
<protein>
    <submittedName>
        <fullName evidence="1">Uncharacterized protein</fullName>
    </submittedName>
</protein>
<name>A0AAW0NKE4_9GOBI</name>
<evidence type="ECO:0000313" key="2">
    <source>
        <dbReference type="Proteomes" id="UP001460270"/>
    </source>
</evidence>
<keyword evidence="2" id="KW-1185">Reference proteome</keyword>
<dbReference type="AlphaFoldDB" id="A0AAW0NKE4"/>
<reference evidence="2" key="1">
    <citation type="submission" date="2024-04" db="EMBL/GenBank/DDBJ databases">
        <title>Salinicola lusitanus LLJ914,a marine bacterium isolated from the Okinawa Trough.</title>
        <authorList>
            <person name="Li J."/>
        </authorList>
    </citation>
    <scope>NUCLEOTIDE SEQUENCE [LARGE SCALE GENOMIC DNA]</scope>
</reference>
<dbReference type="Proteomes" id="UP001460270">
    <property type="component" value="Unassembled WGS sequence"/>
</dbReference>
<organism evidence="1 2">
    <name type="scientific">Mugilogobius chulae</name>
    <name type="common">yellowstripe goby</name>
    <dbReference type="NCBI Taxonomy" id="88201"/>
    <lineage>
        <taxon>Eukaryota</taxon>
        <taxon>Metazoa</taxon>
        <taxon>Chordata</taxon>
        <taxon>Craniata</taxon>
        <taxon>Vertebrata</taxon>
        <taxon>Euteleostomi</taxon>
        <taxon>Actinopterygii</taxon>
        <taxon>Neopterygii</taxon>
        <taxon>Teleostei</taxon>
        <taxon>Neoteleostei</taxon>
        <taxon>Acanthomorphata</taxon>
        <taxon>Gobiaria</taxon>
        <taxon>Gobiiformes</taxon>
        <taxon>Gobioidei</taxon>
        <taxon>Gobiidae</taxon>
        <taxon>Gobionellinae</taxon>
        <taxon>Mugilogobius</taxon>
    </lineage>
</organism>
<sequence length="105" mass="11735">MVRWFGQERSGDGFISYMSLCVYPLLQTALCRSQAWPSLVWSANGPCRPGVPLWAPALPTLLMATDVLARVQLTSAGNEMHHCPERDLKRALTSWSNLTSVHKNH</sequence>
<accession>A0AAW0NKE4</accession>
<proteinExistence type="predicted"/>
<dbReference type="EMBL" id="JBBPFD010000013">
    <property type="protein sequence ID" value="KAK7901753.1"/>
    <property type="molecule type" value="Genomic_DNA"/>
</dbReference>